<dbReference type="AlphaFoldDB" id="A0A291HS90"/>
<dbReference type="Proteomes" id="UP000217763">
    <property type="component" value="Chromosome"/>
</dbReference>
<dbReference type="EMBL" id="CP012621">
    <property type="protein sequence ID" value="ATG75015.1"/>
    <property type="molecule type" value="Genomic_DNA"/>
</dbReference>
<evidence type="ECO:0000313" key="1">
    <source>
        <dbReference type="EMBL" id="ATG75015.1"/>
    </source>
</evidence>
<dbReference type="RefSeq" id="WP_096779824.1">
    <property type="nucleotide sequence ID" value="NZ_CP012621.1"/>
</dbReference>
<reference evidence="2" key="1">
    <citation type="submission" date="2015-09" db="EMBL/GenBank/DDBJ databases">
        <authorList>
            <person name="Shao Z."/>
            <person name="Wang L."/>
        </authorList>
    </citation>
    <scope>NUCLEOTIDE SEQUENCE [LARGE SCALE GENOMIC DNA]</scope>
    <source>
        <strain evidence="2">F13-1</strain>
    </source>
</reference>
<proteinExistence type="predicted"/>
<keyword evidence="2" id="KW-1185">Reference proteome</keyword>
<dbReference type="KEGG" id="zdf:AN401_15040"/>
<evidence type="ECO:0000313" key="2">
    <source>
        <dbReference type="Proteomes" id="UP000217763"/>
    </source>
</evidence>
<accession>A0A291HS90</accession>
<name>A0A291HS90_9GAMM</name>
<gene>
    <name evidence="1" type="ORF">AN401_15040</name>
</gene>
<sequence length="202" mass="23529">MEGDDDASITIELVHQKIGRNLLLFQKLEYTLKMMVAMSEISGYATNLEENIDLRTAWAMKKTLGQIVGEHVESFNSVDEHGPEPSPMRKEPHLSMRITTQCEDDFLEKRKSVLAGLVKERNDLVHHLLATYKLNDEKSRRQLVAMLDNQHQRLKEEVDFSYNIGKRQFETRQALAAWLQSEEGREFMVSELRKARKLNRRT</sequence>
<organism evidence="1 2">
    <name type="scientific">Zobellella denitrificans</name>
    <dbReference type="NCBI Taxonomy" id="347534"/>
    <lineage>
        <taxon>Bacteria</taxon>
        <taxon>Pseudomonadati</taxon>
        <taxon>Pseudomonadota</taxon>
        <taxon>Gammaproteobacteria</taxon>
        <taxon>Aeromonadales</taxon>
        <taxon>Aeromonadaceae</taxon>
        <taxon>Zobellella</taxon>
    </lineage>
</organism>
<protein>
    <submittedName>
        <fullName evidence="1">Uncharacterized protein</fullName>
    </submittedName>
</protein>